<evidence type="ECO:0000313" key="4">
    <source>
        <dbReference type="EMBL" id="RDX49117.1"/>
    </source>
</evidence>
<feature type="transmembrane region" description="Helical" evidence="2">
    <location>
        <begin position="159"/>
        <end position="180"/>
    </location>
</feature>
<keyword evidence="2" id="KW-0812">Transmembrane</keyword>
<dbReference type="OrthoDB" id="2745134at2759"/>
<keyword evidence="5" id="KW-1185">Reference proteome</keyword>
<feature type="transmembrane region" description="Helical" evidence="2">
    <location>
        <begin position="12"/>
        <end position="34"/>
    </location>
</feature>
<gene>
    <name evidence="4" type="ORF">OH76DRAFT_1418623</name>
</gene>
<evidence type="ECO:0000313" key="5">
    <source>
        <dbReference type="Proteomes" id="UP000256964"/>
    </source>
</evidence>
<dbReference type="AlphaFoldDB" id="A0A371D9B1"/>
<evidence type="ECO:0000256" key="2">
    <source>
        <dbReference type="SAM" id="Phobius"/>
    </source>
</evidence>
<reference evidence="4 5" key="1">
    <citation type="journal article" date="2018" name="Biotechnol. Biofuels">
        <title>Integrative visual omics of the white-rot fungus Polyporus brumalis exposes the biotechnological potential of its oxidative enzymes for delignifying raw plant biomass.</title>
        <authorList>
            <person name="Miyauchi S."/>
            <person name="Rancon A."/>
            <person name="Drula E."/>
            <person name="Hage H."/>
            <person name="Chaduli D."/>
            <person name="Favel A."/>
            <person name="Grisel S."/>
            <person name="Henrissat B."/>
            <person name="Herpoel-Gimbert I."/>
            <person name="Ruiz-Duenas F.J."/>
            <person name="Chevret D."/>
            <person name="Hainaut M."/>
            <person name="Lin J."/>
            <person name="Wang M."/>
            <person name="Pangilinan J."/>
            <person name="Lipzen A."/>
            <person name="Lesage-Meessen L."/>
            <person name="Navarro D."/>
            <person name="Riley R."/>
            <person name="Grigoriev I.V."/>
            <person name="Zhou S."/>
            <person name="Raouche S."/>
            <person name="Rosso M.N."/>
        </authorList>
    </citation>
    <scope>NUCLEOTIDE SEQUENCE [LARGE SCALE GENOMIC DNA]</scope>
    <source>
        <strain evidence="4 5">BRFM 1820</strain>
    </source>
</reference>
<feature type="region of interest" description="Disordered" evidence="1">
    <location>
        <begin position="292"/>
        <end position="333"/>
    </location>
</feature>
<dbReference type="Pfam" id="PF20151">
    <property type="entry name" value="DUF6533"/>
    <property type="match status" value="1"/>
</dbReference>
<protein>
    <recommendedName>
        <fullName evidence="3">DUF6533 domain-containing protein</fullName>
    </recommendedName>
</protein>
<feature type="transmembrane region" description="Helical" evidence="2">
    <location>
        <begin position="105"/>
        <end position="130"/>
    </location>
</feature>
<proteinExistence type="predicted"/>
<keyword evidence="2" id="KW-0472">Membrane</keyword>
<name>A0A371D9B1_9APHY</name>
<sequence>MSSNTDDAAATVALFDVLYTGNYCFMAAAALFFYDTVLTFDQEVTYFWTTKHISGAALLFFANKWISMTLYVMGLVKFTSFPSDEVSSLSLSYGQSDQNQSCSSFIIAGQAMTILQFIPGAAFSALRAYVLSRSKPLGTVVAALSLAPVGANLNRTVTIISRVSLIAADIILIYITWTTLRGSATLKDIHKSKRLTLSDVLFRGVSIDLSCISYLCVADNGANSSDSLITAFTAPITAILISRFLLELQEANHMVIKLDADDPLHSSRNPWNSTPSFISSLGGFINPSHSVQSNDDGGIELQDHSSSEAPGEEEGEVPSEVVPEATVSSSLTV</sequence>
<keyword evidence="2" id="KW-1133">Transmembrane helix</keyword>
<accession>A0A371D9B1</accession>
<dbReference type="Proteomes" id="UP000256964">
    <property type="component" value="Unassembled WGS sequence"/>
</dbReference>
<feature type="domain" description="DUF6533" evidence="3">
    <location>
        <begin position="23"/>
        <end position="67"/>
    </location>
</feature>
<evidence type="ECO:0000256" key="1">
    <source>
        <dbReference type="SAM" id="MobiDB-lite"/>
    </source>
</evidence>
<organism evidence="4 5">
    <name type="scientific">Lentinus brumalis</name>
    <dbReference type="NCBI Taxonomy" id="2498619"/>
    <lineage>
        <taxon>Eukaryota</taxon>
        <taxon>Fungi</taxon>
        <taxon>Dikarya</taxon>
        <taxon>Basidiomycota</taxon>
        <taxon>Agaricomycotina</taxon>
        <taxon>Agaricomycetes</taxon>
        <taxon>Polyporales</taxon>
        <taxon>Polyporaceae</taxon>
        <taxon>Lentinus</taxon>
    </lineage>
</organism>
<evidence type="ECO:0000259" key="3">
    <source>
        <dbReference type="Pfam" id="PF20151"/>
    </source>
</evidence>
<feature type="transmembrane region" description="Helical" evidence="2">
    <location>
        <begin position="55"/>
        <end position="76"/>
    </location>
</feature>
<dbReference type="STRING" id="139420.A0A371D9B1"/>
<dbReference type="EMBL" id="KZ857407">
    <property type="protein sequence ID" value="RDX49117.1"/>
    <property type="molecule type" value="Genomic_DNA"/>
</dbReference>
<dbReference type="InterPro" id="IPR045340">
    <property type="entry name" value="DUF6533"/>
</dbReference>
<feature type="transmembrane region" description="Helical" evidence="2">
    <location>
        <begin position="228"/>
        <end position="246"/>
    </location>
</feature>